<gene>
    <name evidence="2" type="ORF">COX04_01790</name>
</gene>
<evidence type="ECO:0000313" key="2">
    <source>
        <dbReference type="EMBL" id="PIP57032.1"/>
    </source>
</evidence>
<dbReference type="SUPFAM" id="SSF53335">
    <property type="entry name" value="S-adenosyl-L-methionine-dependent methyltransferases"/>
    <property type="match status" value="1"/>
</dbReference>
<dbReference type="Pfam" id="PF08241">
    <property type="entry name" value="Methyltransf_11"/>
    <property type="match status" value="1"/>
</dbReference>
<name>A0A2H0BH77_9BACT</name>
<dbReference type="Proteomes" id="UP000230759">
    <property type="component" value="Unassembled WGS sequence"/>
</dbReference>
<dbReference type="GO" id="GO:0008757">
    <property type="term" value="F:S-adenosylmethionine-dependent methyltransferase activity"/>
    <property type="evidence" value="ECO:0007669"/>
    <property type="project" value="InterPro"/>
</dbReference>
<organism evidence="2 3">
    <name type="scientific">Candidatus Woesebacteria bacterium CG22_combo_CG10-13_8_21_14_all_45_10</name>
    <dbReference type="NCBI Taxonomy" id="1975060"/>
    <lineage>
        <taxon>Bacteria</taxon>
        <taxon>Candidatus Woeseibacteriota</taxon>
    </lineage>
</organism>
<sequence>MTTPYDTYDYPSYWESRGYEHQAEFLAIKYFLTQIPSVKKVLEVGAGFGRLVPAYLFRARKVVLTDPSARVLGLARRKLKNEKNIEFIQSSLENLPVKFAKKSFDLIVLVRVLHHLRDVSKSFTTIYSLTTNHGYFILEFANKNHLKAAVSQFVRGNFAFVSEYEPKDIRCAKFIKAKTLPFFNYHPKYIEDQLKAAGFKIVDKLSVSNIRSPFIKKHFSTETLLALEKRLQKPLSFLNFGPSIFILAQKHPIT</sequence>
<evidence type="ECO:0000259" key="1">
    <source>
        <dbReference type="Pfam" id="PF08241"/>
    </source>
</evidence>
<dbReference type="CDD" id="cd02440">
    <property type="entry name" value="AdoMet_MTases"/>
    <property type="match status" value="1"/>
</dbReference>
<feature type="domain" description="Methyltransferase type 11" evidence="1">
    <location>
        <begin position="42"/>
        <end position="138"/>
    </location>
</feature>
<protein>
    <recommendedName>
        <fullName evidence="1">Methyltransferase type 11 domain-containing protein</fullName>
    </recommendedName>
</protein>
<evidence type="ECO:0000313" key="3">
    <source>
        <dbReference type="Proteomes" id="UP000230759"/>
    </source>
</evidence>
<dbReference type="AlphaFoldDB" id="A0A2H0BH77"/>
<dbReference type="EMBL" id="PCSV01000041">
    <property type="protein sequence ID" value="PIP57032.1"/>
    <property type="molecule type" value="Genomic_DNA"/>
</dbReference>
<accession>A0A2H0BH77</accession>
<dbReference type="InterPro" id="IPR013216">
    <property type="entry name" value="Methyltransf_11"/>
</dbReference>
<proteinExistence type="predicted"/>
<dbReference type="PANTHER" id="PTHR43861">
    <property type="entry name" value="TRANS-ACONITATE 2-METHYLTRANSFERASE-RELATED"/>
    <property type="match status" value="1"/>
</dbReference>
<dbReference type="InterPro" id="IPR029063">
    <property type="entry name" value="SAM-dependent_MTases_sf"/>
</dbReference>
<reference evidence="2 3" key="1">
    <citation type="submission" date="2017-09" db="EMBL/GenBank/DDBJ databases">
        <title>Depth-based differentiation of microbial function through sediment-hosted aquifers and enrichment of novel symbionts in the deep terrestrial subsurface.</title>
        <authorList>
            <person name="Probst A.J."/>
            <person name="Ladd B."/>
            <person name="Jarett J.K."/>
            <person name="Geller-Mcgrath D.E."/>
            <person name="Sieber C.M."/>
            <person name="Emerson J.B."/>
            <person name="Anantharaman K."/>
            <person name="Thomas B.C."/>
            <person name="Malmstrom R."/>
            <person name="Stieglmeier M."/>
            <person name="Klingl A."/>
            <person name="Woyke T."/>
            <person name="Ryan C.M."/>
            <person name="Banfield J.F."/>
        </authorList>
    </citation>
    <scope>NUCLEOTIDE SEQUENCE [LARGE SCALE GENOMIC DNA]</scope>
    <source>
        <strain evidence="2">CG22_combo_CG10-13_8_21_14_all_45_10</strain>
    </source>
</reference>
<comment type="caution">
    <text evidence="2">The sequence shown here is derived from an EMBL/GenBank/DDBJ whole genome shotgun (WGS) entry which is preliminary data.</text>
</comment>
<dbReference type="Gene3D" id="3.40.50.150">
    <property type="entry name" value="Vaccinia Virus protein VP39"/>
    <property type="match status" value="1"/>
</dbReference>